<feature type="domain" description="Glycoside hydrolase family 29 N-terminal" evidence="4">
    <location>
        <begin position="1"/>
        <end position="34"/>
    </location>
</feature>
<dbReference type="OrthoDB" id="6039950at2759"/>
<dbReference type="GO" id="GO:0004560">
    <property type="term" value="F:alpha-L-fucosidase activity"/>
    <property type="evidence" value="ECO:0007669"/>
    <property type="project" value="InterPro"/>
</dbReference>
<dbReference type="GO" id="GO:0005764">
    <property type="term" value="C:lysosome"/>
    <property type="evidence" value="ECO:0007669"/>
    <property type="project" value="TreeGrafter"/>
</dbReference>
<dbReference type="Pfam" id="PF01120">
    <property type="entry name" value="Alpha_L_fucos"/>
    <property type="match status" value="1"/>
</dbReference>
<evidence type="ECO:0000313" key="6">
    <source>
        <dbReference type="EMBL" id="CAG7785870.1"/>
    </source>
</evidence>
<keyword evidence="3" id="KW-0326">Glycosidase</keyword>
<name>A0A8J2KFN4_9HEXA</name>
<reference evidence="6" key="1">
    <citation type="submission" date="2021-06" db="EMBL/GenBank/DDBJ databases">
        <authorList>
            <person name="Hodson N. C."/>
            <person name="Mongue J. A."/>
            <person name="Jaron S. K."/>
        </authorList>
    </citation>
    <scope>NUCLEOTIDE SEQUENCE</scope>
</reference>
<organism evidence="6 7">
    <name type="scientific">Allacma fusca</name>
    <dbReference type="NCBI Taxonomy" id="39272"/>
    <lineage>
        <taxon>Eukaryota</taxon>
        <taxon>Metazoa</taxon>
        <taxon>Ecdysozoa</taxon>
        <taxon>Arthropoda</taxon>
        <taxon>Hexapoda</taxon>
        <taxon>Collembola</taxon>
        <taxon>Symphypleona</taxon>
        <taxon>Sminthuridae</taxon>
        <taxon>Allacma</taxon>
    </lineage>
</organism>
<keyword evidence="2" id="KW-0378">Hydrolase</keyword>
<dbReference type="Proteomes" id="UP000708208">
    <property type="component" value="Unassembled WGS sequence"/>
</dbReference>
<sequence>NLLLNIGPTKEGTIDPLQEERLLQIGKWLETNGEAIYESKPWKYQNDTVNPTVWYTSNESRQHVYAIVLKWPGRKLPLASVDPNAVQNVTVLGCSDLPQWSADSAGHTVVSMPRPEKIATNYAWTVVFHMKILE</sequence>
<dbReference type="GO" id="GO:0006004">
    <property type="term" value="P:fucose metabolic process"/>
    <property type="evidence" value="ECO:0007669"/>
    <property type="project" value="TreeGrafter"/>
</dbReference>
<dbReference type="EMBL" id="CAJVCH010305884">
    <property type="protein sequence ID" value="CAG7785870.1"/>
    <property type="molecule type" value="Genomic_DNA"/>
</dbReference>
<evidence type="ECO:0000256" key="1">
    <source>
        <dbReference type="ARBA" id="ARBA00022729"/>
    </source>
</evidence>
<dbReference type="AlphaFoldDB" id="A0A8J2KFN4"/>
<accession>A0A8J2KFN4</accession>
<evidence type="ECO:0000256" key="3">
    <source>
        <dbReference type="ARBA" id="ARBA00023295"/>
    </source>
</evidence>
<dbReference type="Pfam" id="PF16757">
    <property type="entry name" value="Fucosidase_C"/>
    <property type="match status" value="1"/>
</dbReference>
<comment type="caution">
    <text evidence="6">The sequence shown here is derived from an EMBL/GenBank/DDBJ whole genome shotgun (WGS) entry which is preliminary data.</text>
</comment>
<evidence type="ECO:0000259" key="4">
    <source>
        <dbReference type="Pfam" id="PF01120"/>
    </source>
</evidence>
<evidence type="ECO:0000259" key="5">
    <source>
        <dbReference type="Pfam" id="PF16757"/>
    </source>
</evidence>
<evidence type="ECO:0000256" key="2">
    <source>
        <dbReference type="ARBA" id="ARBA00022801"/>
    </source>
</evidence>
<dbReference type="PANTHER" id="PTHR10030:SF37">
    <property type="entry name" value="ALPHA-L-FUCOSIDASE-RELATED"/>
    <property type="match status" value="1"/>
</dbReference>
<evidence type="ECO:0008006" key="8">
    <source>
        <dbReference type="Google" id="ProtNLM"/>
    </source>
</evidence>
<dbReference type="InterPro" id="IPR000933">
    <property type="entry name" value="Glyco_hydro_29"/>
</dbReference>
<feature type="domain" description="Alpha-L-fucosidase C-terminal" evidence="5">
    <location>
        <begin position="45"/>
        <end position="126"/>
    </location>
</feature>
<evidence type="ECO:0000313" key="7">
    <source>
        <dbReference type="Proteomes" id="UP000708208"/>
    </source>
</evidence>
<dbReference type="PANTHER" id="PTHR10030">
    <property type="entry name" value="ALPHA-L-FUCOSIDASE"/>
    <property type="match status" value="1"/>
</dbReference>
<feature type="non-terminal residue" evidence="6">
    <location>
        <position position="134"/>
    </location>
</feature>
<dbReference type="GO" id="GO:0016139">
    <property type="term" value="P:glycoside catabolic process"/>
    <property type="evidence" value="ECO:0007669"/>
    <property type="project" value="TreeGrafter"/>
</dbReference>
<proteinExistence type="predicted"/>
<keyword evidence="1" id="KW-0732">Signal</keyword>
<gene>
    <name evidence="6" type="ORF">AFUS01_LOCUS24467</name>
</gene>
<dbReference type="InterPro" id="IPR057739">
    <property type="entry name" value="Glyco_hydro_29_N"/>
</dbReference>
<dbReference type="InterPro" id="IPR031919">
    <property type="entry name" value="Fucosidase_C"/>
</dbReference>
<keyword evidence="7" id="KW-1185">Reference proteome</keyword>
<protein>
    <recommendedName>
        <fullName evidence="8">Alpha-L-fucosidase</fullName>
    </recommendedName>
</protein>